<gene>
    <name evidence="2" type="ORF">NCTC11157_02247</name>
</gene>
<reference evidence="2 3" key="1">
    <citation type="submission" date="2018-06" db="EMBL/GenBank/DDBJ databases">
        <authorList>
            <consortium name="Pathogen Informatics"/>
            <person name="Doyle S."/>
        </authorList>
    </citation>
    <scope>NUCLEOTIDE SEQUENCE [LARGE SCALE GENOMIC DNA]</scope>
    <source>
        <strain evidence="2 3">NCTC11157</strain>
    </source>
</reference>
<protein>
    <submittedName>
        <fullName evidence="2">Uncharacterized protein</fullName>
    </submittedName>
</protein>
<dbReference type="EMBL" id="UGTL01000002">
    <property type="protein sequence ID" value="SUB97463.1"/>
    <property type="molecule type" value="Genomic_DNA"/>
</dbReference>
<proteinExistence type="predicted"/>
<sequence length="54" mass="5857">MAKRNYVSPVILLVPGGGPGAGLGAFSQYDPDKPKTNNAKEMEFDDEENDTGWE</sequence>
<dbReference type="AlphaFoldDB" id="A0A379EFN9"/>
<organism evidence="2 3">
    <name type="scientific">Prevotella disiens</name>
    <dbReference type="NCBI Taxonomy" id="28130"/>
    <lineage>
        <taxon>Bacteria</taxon>
        <taxon>Pseudomonadati</taxon>
        <taxon>Bacteroidota</taxon>
        <taxon>Bacteroidia</taxon>
        <taxon>Bacteroidales</taxon>
        <taxon>Prevotellaceae</taxon>
        <taxon>Prevotella</taxon>
    </lineage>
</organism>
<evidence type="ECO:0000313" key="3">
    <source>
        <dbReference type="Proteomes" id="UP000254072"/>
    </source>
</evidence>
<evidence type="ECO:0000256" key="1">
    <source>
        <dbReference type="SAM" id="MobiDB-lite"/>
    </source>
</evidence>
<feature type="compositionally biased region" description="Acidic residues" evidence="1">
    <location>
        <begin position="43"/>
        <end position="54"/>
    </location>
</feature>
<name>A0A379EFN9_9BACT</name>
<feature type="compositionally biased region" description="Basic and acidic residues" evidence="1">
    <location>
        <begin position="30"/>
        <end position="42"/>
    </location>
</feature>
<evidence type="ECO:0000313" key="2">
    <source>
        <dbReference type="EMBL" id="SUB97463.1"/>
    </source>
</evidence>
<accession>A0A379EFN9</accession>
<feature type="region of interest" description="Disordered" evidence="1">
    <location>
        <begin position="24"/>
        <end position="54"/>
    </location>
</feature>
<dbReference type="Proteomes" id="UP000254072">
    <property type="component" value="Unassembled WGS sequence"/>
</dbReference>